<dbReference type="EMBL" id="CACRXK020000242">
    <property type="protein sequence ID" value="CAB3979940.1"/>
    <property type="molecule type" value="Genomic_DNA"/>
</dbReference>
<dbReference type="Proteomes" id="UP001152795">
    <property type="component" value="Unassembled WGS sequence"/>
</dbReference>
<organism evidence="1 2">
    <name type="scientific">Paramuricea clavata</name>
    <name type="common">Red gorgonian</name>
    <name type="synonym">Violescent sea-whip</name>
    <dbReference type="NCBI Taxonomy" id="317549"/>
    <lineage>
        <taxon>Eukaryota</taxon>
        <taxon>Metazoa</taxon>
        <taxon>Cnidaria</taxon>
        <taxon>Anthozoa</taxon>
        <taxon>Octocorallia</taxon>
        <taxon>Malacalcyonacea</taxon>
        <taxon>Plexauridae</taxon>
        <taxon>Paramuricea</taxon>
    </lineage>
</organism>
<dbReference type="AlphaFoldDB" id="A0A7D9D8U4"/>
<reference evidence="1" key="1">
    <citation type="submission" date="2020-04" db="EMBL/GenBank/DDBJ databases">
        <authorList>
            <person name="Alioto T."/>
            <person name="Alioto T."/>
            <person name="Gomez Garrido J."/>
        </authorList>
    </citation>
    <scope>NUCLEOTIDE SEQUENCE</scope>
    <source>
        <strain evidence="1">A484AB</strain>
    </source>
</reference>
<gene>
    <name evidence="1" type="ORF">PACLA_8A060855</name>
</gene>
<feature type="non-terminal residue" evidence="1">
    <location>
        <position position="106"/>
    </location>
</feature>
<proteinExistence type="predicted"/>
<sequence length="106" mass="12082">MKLTLNTDARIRLLSSQVTVAYSNLAALVSSLDFIHFKNVSDRENTKKLNQQQRIKDRKLFRLCSDANNDASIDPDKVVFNFSQRLISDKEKEILSKGLNFAIPPN</sequence>
<keyword evidence="2" id="KW-1185">Reference proteome</keyword>
<protein>
    <submittedName>
        <fullName evidence="1">Uncharacterized protein</fullName>
    </submittedName>
</protein>
<accession>A0A7D9D8U4</accession>
<evidence type="ECO:0000313" key="1">
    <source>
        <dbReference type="EMBL" id="CAB3979940.1"/>
    </source>
</evidence>
<evidence type="ECO:0000313" key="2">
    <source>
        <dbReference type="Proteomes" id="UP001152795"/>
    </source>
</evidence>
<name>A0A7D9D8U4_PARCT</name>
<comment type="caution">
    <text evidence="1">The sequence shown here is derived from an EMBL/GenBank/DDBJ whole genome shotgun (WGS) entry which is preliminary data.</text>
</comment>